<evidence type="ECO:0000256" key="6">
    <source>
        <dbReference type="ARBA" id="ARBA00022692"/>
    </source>
</evidence>
<dbReference type="GO" id="GO:0005886">
    <property type="term" value="C:plasma membrane"/>
    <property type="evidence" value="ECO:0007669"/>
    <property type="project" value="UniProtKB-SubCell"/>
</dbReference>
<evidence type="ECO:0000313" key="12">
    <source>
        <dbReference type="Proteomes" id="UP000198924"/>
    </source>
</evidence>
<keyword evidence="7 9" id="KW-1133">Transmembrane helix</keyword>
<dbReference type="InterPro" id="IPR027463">
    <property type="entry name" value="AcrB_DN_DC_subdom"/>
</dbReference>
<dbReference type="PANTHER" id="PTHR32063:SF11">
    <property type="entry name" value="CATION OR DRUG EFFLUX SYSTEM PROTEIN"/>
    <property type="match status" value="1"/>
</dbReference>
<comment type="similarity">
    <text evidence="2 9">Belongs to the resistance-nodulation-cell division (RND) (TC 2.A.6) family.</text>
</comment>
<dbReference type="NCBIfam" id="TIGR00915">
    <property type="entry name" value="2A0602"/>
    <property type="match status" value="1"/>
</dbReference>
<feature type="transmembrane region" description="Helical" evidence="9">
    <location>
        <begin position="12"/>
        <end position="32"/>
    </location>
</feature>
<dbReference type="Gene3D" id="3.30.70.1430">
    <property type="entry name" value="Multidrug efflux transporter AcrB pore domain"/>
    <property type="match status" value="2"/>
</dbReference>
<organism evidence="11 12">
    <name type="scientific">Methylophaga sulfidovorans</name>
    <dbReference type="NCBI Taxonomy" id="45496"/>
    <lineage>
        <taxon>Bacteria</taxon>
        <taxon>Pseudomonadati</taxon>
        <taxon>Pseudomonadota</taxon>
        <taxon>Gammaproteobacteria</taxon>
        <taxon>Thiotrichales</taxon>
        <taxon>Piscirickettsiaceae</taxon>
        <taxon>Methylophaga</taxon>
    </lineage>
</organism>
<accession>A0A1I3Z3F2</accession>
<feature type="transmembrane region" description="Helical" evidence="9">
    <location>
        <begin position="345"/>
        <end position="362"/>
    </location>
</feature>
<dbReference type="EMBL" id="FOSH01000009">
    <property type="protein sequence ID" value="SFK38653.1"/>
    <property type="molecule type" value="Genomic_DNA"/>
</dbReference>
<keyword evidence="4" id="KW-1003">Cell membrane</keyword>
<name>A0A1I3Z3F2_9GAMM</name>
<feature type="transmembrane region" description="Helical" evidence="9">
    <location>
        <begin position="1013"/>
        <end position="1038"/>
    </location>
</feature>
<evidence type="ECO:0000256" key="1">
    <source>
        <dbReference type="ARBA" id="ARBA00004429"/>
    </source>
</evidence>
<feature type="transmembrane region" description="Helical" evidence="9">
    <location>
        <begin position="883"/>
        <end position="901"/>
    </location>
</feature>
<feature type="transmembrane region" description="Helical" evidence="9">
    <location>
        <begin position="397"/>
        <end position="419"/>
    </location>
</feature>
<dbReference type="Proteomes" id="UP000198924">
    <property type="component" value="Unassembled WGS sequence"/>
</dbReference>
<evidence type="ECO:0000256" key="2">
    <source>
        <dbReference type="ARBA" id="ARBA00010942"/>
    </source>
</evidence>
<dbReference type="GO" id="GO:0042910">
    <property type="term" value="F:xenobiotic transmembrane transporter activity"/>
    <property type="evidence" value="ECO:0007669"/>
    <property type="project" value="TreeGrafter"/>
</dbReference>
<feature type="domain" description="SSD" evidence="10">
    <location>
        <begin position="368"/>
        <end position="497"/>
    </location>
</feature>
<dbReference type="InterPro" id="IPR001036">
    <property type="entry name" value="Acrflvin-R"/>
</dbReference>
<evidence type="ECO:0000256" key="3">
    <source>
        <dbReference type="ARBA" id="ARBA00022448"/>
    </source>
</evidence>
<keyword evidence="5 9" id="KW-0997">Cell inner membrane</keyword>
<dbReference type="STRING" id="45496.SAMN04488079_109122"/>
<evidence type="ECO:0000256" key="9">
    <source>
        <dbReference type="RuleBase" id="RU364070"/>
    </source>
</evidence>
<keyword evidence="12" id="KW-1185">Reference proteome</keyword>
<evidence type="ECO:0000256" key="7">
    <source>
        <dbReference type="ARBA" id="ARBA00022989"/>
    </source>
</evidence>
<dbReference type="InterPro" id="IPR004764">
    <property type="entry name" value="MdtF-like"/>
</dbReference>
<feature type="transmembrane region" description="Helical" evidence="9">
    <location>
        <begin position="369"/>
        <end position="391"/>
    </location>
</feature>
<feature type="transmembrane region" description="Helical" evidence="9">
    <location>
        <begin position="544"/>
        <end position="565"/>
    </location>
</feature>
<proteinExistence type="inferred from homology"/>
<feature type="transmembrane region" description="Helical" evidence="9">
    <location>
        <begin position="472"/>
        <end position="499"/>
    </location>
</feature>
<feature type="transmembrane region" description="Helical" evidence="9">
    <location>
        <begin position="908"/>
        <end position="930"/>
    </location>
</feature>
<dbReference type="Gene3D" id="3.30.2090.10">
    <property type="entry name" value="Multidrug efflux transporter AcrB TolC docking domain, DN and DC subdomains"/>
    <property type="match status" value="2"/>
</dbReference>
<dbReference type="GO" id="GO:0015562">
    <property type="term" value="F:efflux transmembrane transporter activity"/>
    <property type="evidence" value="ECO:0007669"/>
    <property type="project" value="InterPro"/>
</dbReference>
<dbReference type="SUPFAM" id="SSF82866">
    <property type="entry name" value="Multidrug efflux transporter AcrB transmembrane domain"/>
    <property type="match status" value="2"/>
</dbReference>
<dbReference type="FunFam" id="3.30.70.1430:FF:000001">
    <property type="entry name" value="Efflux pump membrane transporter"/>
    <property type="match status" value="1"/>
</dbReference>
<evidence type="ECO:0000259" key="10">
    <source>
        <dbReference type="PROSITE" id="PS50156"/>
    </source>
</evidence>
<keyword evidence="6 9" id="KW-0812">Transmembrane</keyword>
<dbReference type="NCBIfam" id="NF000282">
    <property type="entry name" value="RND_permease_1"/>
    <property type="match status" value="1"/>
</dbReference>
<reference evidence="12" key="1">
    <citation type="submission" date="2016-10" db="EMBL/GenBank/DDBJ databases">
        <authorList>
            <person name="Varghese N."/>
            <person name="Submissions S."/>
        </authorList>
    </citation>
    <scope>NUCLEOTIDE SEQUENCE [LARGE SCALE GENOMIC DNA]</scope>
    <source>
        <strain evidence="12">DSM 11578</strain>
    </source>
</reference>
<dbReference type="Gene3D" id="3.30.70.1440">
    <property type="entry name" value="Multidrug efflux transporter AcrB pore domain"/>
    <property type="match status" value="1"/>
</dbReference>
<dbReference type="AlphaFoldDB" id="A0A1I3Z3F2"/>
<comment type="subcellular location">
    <subcellularLocation>
        <location evidence="1 9">Cell inner membrane</location>
        <topology evidence="1 9">Multi-pass membrane protein</topology>
    </subcellularLocation>
</comment>
<keyword evidence="8 9" id="KW-0472">Membrane</keyword>
<keyword evidence="3 9" id="KW-0813">Transport</keyword>
<feature type="transmembrane region" description="Helical" evidence="9">
    <location>
        <begin position="440"/>
        <end position="460"/>
    </location>
</feature>
<evidence type="ECO:0000256" key="4">
    <source>
        <dbReference type="ARBA" id="ARBA00022475"/>
    </source>
</evidence>
<evidence type="ECO:0000313" key="11">
    <source>
        <dbReference type="EMBL" id="SFK38653.1"/>
    </source>
</evidence>
<dbReference type="Gene3D" id="1.20.1640.10">
    <property type="entry name" value="Multidrug efflux transporter AcrB transmembrane domain"/>
    <property type="match status" value="2"/>
</dbReference>
<feature type="transmembrane region" description="Helical" evidence="9">
    <location>
        <begin position="980"/>
        <end position="1001"/>
    </location>
</feature>
<dbReference type="SUPFAM" id="SSF82714">
    <property type="entry name" value="Multidrug efflux transporter AcrB TolC docking domain, DN and DC subdomains"/>
    <property type="match status" value="2"/>
</dbReference>
<dbReference type="PRINTS" id="PR00702">
    <property type="entry name" value="ACRIFLAVINRP"/>
</dbReference>
<dbReference type="GO" id="GO:0009636">
    <property type="term" value="P:response to toxic substance"/>
    <property type="evidence" value="ECO:0007669"/>
    <property type="project" value="UniProtKB-ARBA"/>
</dbReference>
<dbReference type="OrthoDB" id="5613295at2"/>
<evidence type="ECO:0000256" key="8">
    <source>
        <dbReference type="ARBA" id="ARBA00023136"/>
    </source>
</evidence>
<feature type="transmembrane region" description="Helical" evidence="9">
    <location>
        <begin position="936"/>
        <end position="959"/>
    </location>
</feature>
<evidence type="ECO:0000256" key="5">
    <source>
        <dbReference type="ARBA" id="ARBA00022519"/>
    </source>
</evidence>
<gene>
    <name evidence="11" type="ORF">SAMN04488079_109122</name>
</gene>
<dbReference type="SUPFAM" id="SSF82693">
    <property type="entry name" value="Multidrug efflux transporter AcrB pore domain, PN1, PN2, PC1 and PC2 subdomains"/>
    <property type="match status" value="4"/>
</dbReference>
<dbReference type="RefSeq" id="WP_091713863.1">
    <property type="nucleotide sequence ID" value="NZ_FOSH01000009.1"/>
</dbReference>
<dbReference type="Gene3D" id="3.30.70.1320">
    <property type="entry name" value="Multidrug efflux transporter AcrB pore domain like"/>
    <property type="match status" value="1"/>
</dbReference>
<dbReference type="PROSITE" id="PS50156">
    <property type="entry name" value="SSD"/>
    <property type="match status" value="1"/>
</dbReference>
<dbReference type="Pfam" id="PF00873">
    <property type="entry name" value="ACR_tran"/>
    <property type="match status" value="1"/>
</dbReference>
<dbReference type="InterPro" id="IPR000731">
    <property type="entry name" value="SSD"/>
</dbReference>
<protein>
    <recommendedName>
        <fullName evidence="9">Efflux pump membrane transporter</fullName>
    </recommendedName>
</protein>
<sequence>MNFPKFFIDRPIFASVMSIIVVIIGYMAYLSLPIEQYPQVAPPTIQVSATYPGATAETVAETVATPIEQEVNGVEGMLYMYSQSSADGSMTLSITFELGTDLDTAQVLVQNRVAIAEAKLPDSVRALGVTTKKNSPDLMIVINLSSPDGTYDQNYLANYGVLNIRDRIRRINGVGDVPVYGASDYAMRIWLKPDLLQSYDIAAGDVISAIRTQNVQVASGTLNRAPQPDQNYYEYIIQTHGRLTTPEEFGEVIVKASDDGRIVRLRDVARIELAAQEYITKGYLGGKQAVALPIFQRPGTNAIETAKQIKAEMKDIAAEFPPGMTYEFAYNPTDFIEQSVEAVKMTVYEAVFLVVIVILVFLQTWRAAIIPIVAIPVSLIGTFAVMSAIGFSLNNLTLFGLVLAIGIVVDDAIVIVENMERNLRNGLSPRDSARKTMDEVGSALIAMGLVLVAVFLPTLFLEGISGKFYQAFGITIAVATMISVAVSLTLSPALAAILMKSHDQDKPEKPVKWYRSPVKAFFNGFNRGMEGLSSRYGWFVGKTIRMGVIMLVIYAGLMTLTAFQFNRVPTGFIPTQDQGSLIVAITLPDGASFNATDKVVQAVTEQMLEVPGVRNAVGFTGFSGATRTIQSNAAVVFTPLEPFEDRIAEGIDYHTILSDMRTIAAGFKEAKVAVFERPPVPGIGSAGGFKMMLQDRGGRGLKVLEQAAADMAAAANSPDSPATTAVYSFFNTNNPQIYLDIDRNKAERLNVPVADVFEALEVFIGSVYVNDFNYLGRTFRVTAQAEAEDRLTVDDALRIRVRSTHGDMVPLGSFATVKNTSGPSRVPRYNLYPAAGVMGSSADGYSSGQTLNAMEDLAAKILPDGIGYEWTEIAYQEKSTGDTAALAFLLAVVFVFLLLAAQYESWALPFSIILIVPMCLLSAITGVYLAHMDNNILTQIGLVVLVALASKNAILIVEFARELERQGRSVWDAAVEAARLRLRPILMTSFAFILGVVPMAMAEGAGAEMRQALGIAVFSGMLGVTFFGLIFTPVFYVICRRVALHFRPESKHEQTTGEKS</sequence>
<dbReference type="FunFam" id="1.20.1640.10:FF:000001">
    <property type="entry name" value="Efflux pump membrane transporter"/>
    <property type="match status" value="1"/>
</dbReference>
<dbReference type="PANTHER" id="PTHR32063">
    <property type="match status" value="1"/>
</dbReference>